<proteinExistence type="predicted"/>
<dbReference type="Proteomes" id="UP001500167">
    <property type="component" value="Unassembled WGS sequence"/>
</dbReference>
<comment type="caution">
    <text evidence="3">The sequence shown here is derived from an EMBL/GenBank/DDBJ whole genome shotgun (WGS) entry which is preliminary data.</text>
</comment>
<evidence type="ECO:0000313" key="4">
    <source>
        <dbReference type="Proteomes" id="UP001500167"/>
    </source>
</evidence>
<gene>
    <name evidence="3" type="ORF">GCM10022218_10000</name>
</gene>
<evidence type="ECO:0000313" key="3">
    <source>
        <dbReference type="EMBL" id="GAA4170846.1"/>
    </source>
</evidence>
<dbReference type="PANTHER" id="PTHR13947">
    <property type="entry name" value="GNAT FAMILY N-ACETYLTRANSFERASE"/>
    <property type="match status" value="1"/>
</dbReference>
<dbReference type="CDD" id="cd04301">
    <property type="entry name" value="NAT_SF"/>
    <property type="match status" value="1"/>
</dbReference>
<dbReference type="SUPFAM" id="SSF55729">
    <property type="entry name" value="Acyl-CoA N-acyltransferases (Nat)"/>
    <property type="match status" value="1"/>
</dbReference>
<evidence type="ECO:0000259" key="2">
    <source>
        <dbReference type="PROSITE" id="PS51186"/>
    </source>
</evidence>
<name>A0ABP7ZUK5_9SPHI</name>
<sequence>MCEQGTDPSGGTDAKNENSMNKIGMQRTDSIRNIAISTVTVQDLETVLPYVIEFRKQLFPMLDPQKIPRDLLDFKQLYLDGQAGTFLQARDKSGKLVGVIGMLAYDYRFPHLDLDARKTVEVARLFVDPDYRRSGLGTALFRQLTKVAKEKVVERLYLHTHPFLEGAHEFWLKQGFYLKECCDESGFPTIHMELLLGQPIKLKCSAELELSK</sequence>
<accession>A0ABP7ZUK5</accession>
<keyword evidence="1" id="KW-0808">Transferase</keyword>
<feature type="domain" description="N-acetyltransferase" evidence="2">
    <location>
        <begin position="39"/>
        <end position="197"/>
    </location>
</feature>
<dbReference type="InterPro" id="IPR016181">
    <property type="entry name" value="Acyl_CoA_acyltransferase"/>
</dbReference>
<dbReference type="Pfam" id="PF00583">
    <property type="entry name" value="Acetyltransf_1"/>
    <property type="match status" value="1"/>
</dbReference>
<dbReference type="InterPro" id="IPR000182">
    <property type="entry name" value="GNAT_dom"/>
</dbReference>
<keyword evidence="4" id="KW-1185">Reference proteome</keyword>
<dbReference type="Gene3D" id="3.40.630.30">
    <property type="match status" value="1"/>
</dbReference>
<dbReference type="PROSITE" id="PS51186">
    <property type="entry name" value="GNAT"/>
    <property type="match status" value="1"/>
</dbReference>
<reference evidence="4" key="1">
    <citation type="journal article" date="2019" name="Int. J. Syst. Evol. Microbiol.">
        <title>The Global Catalogue of Microorganisms (GCM) 10K type strain sequencing project: providing services to taxonomists for standard genome sequencing and annotation.</title>
        <authorList>
            <consortium name="The Broad Institute Genomics Platform"/>
            <consortium name="The Broad Institute Genome Sequencing Center for Infectious Disease"/>
            <person name="Wu L."/>
            <person name="Ma J."/>
        </authorList>
    </citation>
    <scope>NUCLEOTIDE SEQUENCE [LARGE SCALE GENOMIC DNA]</scope>
    <source>
        <strain evidence="4">JCM 16722</strain>
    </source>
</reference>
<dbReference type="PANTHER" id="PTHR13947:SF37">
    <property type="entry name" value="LD18367P"/>
    <property type="match status" value="1"/>
</dbReference>
<evidence type="ECO:0000256" key="1">
    <source>
        <dbReference type="ARBA" id="ARBA00022679"/>
    </source>
</evidence>
<dbReference type="InterPro" id="IPR050769">
    <property type="entry name" value="NAT_camello-type"/>
</dbReference>
<organism evidence="3 4">
    <name type="scientific">Sphingobacterium ginsenosidimutans</name>
    <dbReference type="NCBI Taxonomy" id="687845"/>
    <lineage>
        <taxon>Bacteria</taxon>
        <taxon>Pseudomonadati</taxon>
        <taxon>Bacteroidota</taxon>
        <taxon>Sphingobacteriia</taxon>
        <taxon>Sphingobacteriales</taxon>
        <taxon>Sphingobacteriaceae</taxon>
        <taxon>Sphingobacterium</taxon>
    </lineage>
</organism>
<dbReference type="EMBL" id="BAAAZK010000002">
    <property type="protein sequence ID" value="GAA4170846.1"/>
    <property type="molecule type" value="Genomic_DNA"/>
</dbReference>
<protein>
    <submittedName>
        <fullName evidence="3">GNAT family N-acetyltransferase</fullName>
    </submittedName>
</protein>